<organism evidence="3 4">
    <name type="scientific">Metabacillus fastidiosus</name>
    <dbReference type="NCBI Taxonomy" id="1458"/>
    <lineage>
        <taxon>Bacteria</taxon>
        <taxon>Bacillati</taxon>
        <taxon>Bacillota</taxon>
        <taxon>Bacilli</taxon>
        <taxon>Bacillales</taxon>
        <taxon>Bacillaceae</taxon>
        <taxon>Metabacillus</taxon>
    </lineage>
</organism>
<dbReference type="SUPFAM" id="SSF82171">
    <property type="entry name" value="DPP6 N-terminal domain-like"/>
    <property type="match status" value="1"/>
</dbReference>
<dbReference type="Pfam" id="PF21101">
    <property type="entry name" value="YqgU"/>
    <property type="match status" value="1"/>
</dbReference>
<gene>
    <name evidence="3" type="ORF">P9271_06220</name>
</gene>
<dbReference type="InterPro" id="IPR048421">
    <property type="entry name" value="YqgU_beta-prop"/>
</dbReference>
<keyword evidence="1" id="KW-0732">Signal</keyword>
<protein>
    <recommendedName>
        <fullName evidence="2">YqgU-like 6-bladed beta-propeller domain-containing protein</fullName>
    </recommendedName>
</protein>
<evidence type="ECO:0000313" key="3">
    <source>
        <dbReference type="EMBL" id="MED4400926.1"/>
    </source>
</evidence>
<name>A0ABU6NUV9_9BACI</name>
<feature type="chain" id="PRO_5047416625" description="YqgU-like 6-bladed beta-propeller domain-containing protein" evidence="1">
    <location>
        <begin position="20"/>
        <end position="372"/>
    </location>
</feature>
<proteinExistence type="predicted"/>
<evidence type="ECO:0000259" key="2">
    <source>
        <dbReference type="Pfam" id="PF21101"/>
    </source>
</evidence>
<feature type="domain" description="YqgU-like 6-bladed beta-propeller" evidence="2">
    <location>
        <begin position="92"/>
        <end position="350"/>
    </location>
</feature>
<dbReference type="EMBL" id="JARTFS010000005">
    <property type="protein sequence ID" value="MED4400926.1"/>
    <property type="molecule type" value="Genomic_DNA"/>
</dbReference>
<accession>A0ABU6NUV9</accession>
<feature type="signal peptide" evidence="1">
    <location>
        <begin position="1"/>
        <end position="19"/>
    </location>
</feature>
<evidence type="ECO:0000256" key="1">
    <source>
        <dbReference type="SAM" id="SignalP"/>
    </source>
</evidence>
<sequence>MVRIGTYFFTVFLCFFCFAGCESSHQLKENKETSDERELHSNEQTASFFEENSELPLKFKETQFHSVSEWKDDQTIFLIMNDASKSTIYTYNLLTKEKEKFYETEDPIVKIEANDKHNLFLIHTSPSNYEAELIILDGEGNKKFEKRIESHDLQYAWNKSNNEQLYVAAFNEDWTFQTYLFHIEDGTAVQNPVQAPFVQWLNNKELAYIKWNEDEPTLSAPLFIYDLENKKETLFAENTIANSTFNQIMLTVKLIDEQGGGLYVFNDLKTKEKIISFETKLASLYSEWLVPYFALNDSTNAFYTFISKESENVFKLSKIDLQTGDETIILNNIENFPIKLSPNGRYLLYGPRYEKIIDLQKREVKELIELSE</sequence>
<keyword evidence="4" id="KW-1185">Reference proteome</keyword>
<reference evidence="3 4" key="1">
    <citation type="submission" date="2023-03" db="EMBL/GenBank/DDBJ databases">
        <title>Bacillus Genome Sequencing.</title>
        <authorList>
            <person name="Dunlap C."/>
        </authorList>
    </citation>
    <scope>NUCLEOTIDE SEQUENCE [LARGE SCALE GENOMIC DNA]</scope>
    <source>
        <strain evidence="3 4">NRS-1717</strain>
    </source>
</reference>
<evidence type="ECO:0000313" key="4">
    <source>
        <dbReference type="Proteomes" id="UP001342826"/>
    </source>
</evidence>
<dbReference type="Proteomes" id="UP001342826">
    <property type="component" value="Unassembled WGS sequence"/>
</dbReference>
<comment type="caution">
    <text evidence="3">The sequence shown here is derived from an EMBL/GenBank/DDBJ whole genome shotgun (WGS) entry which is preliminary data.</text>
</comment>